<keyword evidence="3" id="KW-1185">Reference proteome</keyword>
<protein>
    <submittedName>
        <fullName evidence="2">Uncharacterized protein</fullName>
    </submittedName>
</protein>
<dbReference type="Proteomes" id="UP001489004">
    <property type="component" value="Unassembled WGS sequence"/>
</dbReference>
<dbReference type="AlphaFoldDB" id="A0AAW1R4P1"/>
<sequence length="143" mass="16364">MQHTDSDREAWRQVRKQISEHEARVAELHMDLQSEKTAVAAEEQRHKLVQQAIKAQQNLKISAETNLRKQHRAYKDLQKASASASAETSRLVQQLDFLKQEQAQLQAACDDKMREYSTHIEEQQGCLQTFCTHCENAATAAEC</sequence>
<dbReference type="EMBL" id="JALJOR010000001">
    <property type="protein sequence ID" value="KAK9828768.1"/>
    <property type="molecule type" value="Genomic_DNA"/>
</dbReference>
<evidence type="ECO:0000313" key="3">
    <source>
        <dbReference type="Proteomes" id="UP001489004"/>
    </source>
</evidence>
<evidence type="ECO:0000256" key="1">
    <source>
        <dbReference type="SAM" id="Coils"/>
    </source>
</evidence>
<organism evidence="2 3">
    <name type="scientific">[Myrmecia] bisecta</name>
    <dbReference type="NCBI Taxonomy" id="41462"/>
    <lineage>
        <taxon>Eukaryota</taxon>
        <taxon>Viridiplantae</taxon>
        <taxon>Chlorophyta</taxon>
        <taxon>core chlorophytes</taxon>
        <taxon>Trebouxiophyceae</taxon>
        <taxon>Trebouxiales</taxon>
        <taxon>Trebouxiaceae</taxon>
        <taxon>Myrmecia</taxon>
    </lineage>
</organism>
<gene>
    <name evidence="2" type="ORF">WJX72_001984</name>
</gene>
<proteinExistence type="predicted"/>
<reference evidence="2 3" key="1">
    <citation type="journal article" date="2024" name="Nat. Commun.">
        <title>Phylogenomics reveals the evolutionary origins of lichenization in chlorophyte algae.</title>
        <authorList>
            <person name="Puginier C."/>
            <person name="Libourel C."/>
            <person name="Otte J."/>
            <person name="Skaloud P."/>
            <person name="Haon M."/>
            <person name="Grisel S."/>
            <person name="Petersen M."/>
            <person name="Berrin J.G."/>
            <person name="Delaux P.M."/>
            <person name="Dal Grande F."/>
            <person name="Keller J."/>
        </authorList>
    </citation>
    <scope>NUCLEOTIDE SEQUENCE [LARGE SCALE GENOMIC DNA]</scope>
    <source>
        <strain evidence="2 3">SAG 2043</strain>
    </source>
</reference>
<comment type="caution">
    <text evidence="2">The sequence shown here is derived from an EMBL/GenBank/DDBJ whole genome shotgun (WGS) entry which is preliminary data.</text>
</comment>
<feature type="coiled-coil region" evidence="1">
    <location>
        <begin position="88"/>
        <end position="115"/>
    </location>
</feature>
<name>A0AAW1R4P1_9CHLO</name>
<accession>A0AAW1R4P1</accession>
<keyword evidence="1" id="KW-0175">Coiled coil</keyword>
<evidence type="ECO:0000313" key="2">
    <source>
        <dbReference type="EMBL" id="KAK9828768.1"/>
    </source>
</evidence>